<dbReference type="GeneID" id="25730419"/>
<feature type="region of interest" description="Disordered" evidence="1">
    <location>
        <begin position="28"/>
        <end position="117"/>
    </location>
</feature>
<dbReference type="RefSeq" id="XP_013893980.1">
    <property type="nucleotide sequence ID" value="XM_014038526.1"/>
</dbReference>
<feature type="compositionally biased region" description="Basic and acidic residues" evidence="1">
    <location>
        <begin position="43"/>
        <end position="61"/>
    </location>
</feature>
<dbReference type="Proteomes" id="UP000054498">
    <property type="component" value="Unassembled WGS sequence"/>
</dbReference>
<protein>
    <submittedName>
        <fullName evidence="2">Uncharacterized protein</fullName>
    </submittedName>
</protein>
<feature type="compositionally biased region" description="Low complexity" evidence="1">
    <location>
        <begin position="77"/>
        <end position="89"/>
    </location>
</feature>
<dbReference type="AlphaFoldDB" id="A0A0D2MIY2"/>
<feature type="compositionally biased region" description="Pro residues" evidence="1">
    <location>
        <begin position="165"/>
        <end position="176"/>
    </location>
</feature>
<evidence type="ECO:0000313" key="3">
    <source>
        <dbReference type="Proteomes" id="UP000054498"/>
    </source>
</evidence>
<name>A0A0D2MIY2_9CHLO</name>
<evidence type="ECO:0000256" key="1">
    <source>
        <dbReference type="SAM" id="MobiDB-lite"/>
    </source>
</evidence>
<dbReference type="EMBL" id="KK103782">
    <property type="protein sequence ID" value="KIY94960.1"/>
    <property type="molecule type" value="Genomic_DNA"/>
</dbReference>
<dbReference type="OrthoDB" id="560544at2759"/>
<evidence type="ECO:0000313" key="2">
    <source>
        <dbReference type="EMBL" id="KIY94960.1"/>
    </source>
</evidence>
<reference evidence="2 3" key="1">
    <citation type="journal article" date="2013" name="BMC Genomics">
        <title>Reconstruction of the lipid metabolism for the microalga Monoraphidium neglectum from its genome sequence reveals characteristics suitable for biofuel production.</title>
        <authorList>
            <person name="Bogen C."/>
            <person name="Al-Dilaimi A."/>
            <person name="Albersmeier A."/>
            <person name="Wichmann J."/>
            <person name="Grundmann M."/>
            <person name="Rupp O."/>
            <person name="Lauersen K.J."/>
            <person name="Blifernez-Klassen O."/>
            <person name="Kalinowski J."/>
            <person name="Goesmann A."/>
            <person name="Mussgnug J.H."/>
            <person name="Kruse O."/>
        </authorList>
    </citation>
    <scope>NUCLEOTIDE SEQUENCE [LARGE SCALE GENOMIC DNA]</scope>
    <source>
        <strain evidence="2 3">SAG 48.87</strain>
    </source>
</reference>
<keyword evidence="3" id="KW-1185">Reference proteome</keyword>
<feature type="non-terminal residue" evidence="2">
    <location>
        <position position="312"/>
    </location>
</feature>
<dbReference type="KEGG" id="mng:MNEG_13000"/>
<feature type="compositionally biased region" description="Acidic residues" evidence="1">
    <location>
        <begin position="148"/>
        <end position="161"/>
    </location>
</feature>
<proteinExistence type="predicted"/>
<organism evidence="2 3">
    <name type="scientific">Monoraphidium neglectum</name>
    <dbReference type="NCBI Taxonomy" id="145388"/>
    <lineage>
        <taxon>Eukaryota</taxon>
        <taxon>Viridiplantae</taxon>
        <taxon>Chlorophyta</taxon>
        <taxon>core chlorophytes</taxon>
        <taxon>Chlorophyceae</taxon>
        <taxon>CS clade</taxon>
        <taxon>Sphaeropleales</taxon>
        <taxon>Selenastraceae</taxon>
        <taxon>Monoraphidium</taxon>
    </lineage>
</organism>
<feature type="region of interest" description="Disordered" evidence="1">
    <location>
        <begin position="133"/>
        <end position="181"/>
    </location>
</feature>
<gene>
    <name evidence="2" type="ORF">MNEG_13000</name>
</gene>
<sequence length="312" mass="30783">MLEGAGPAGATMGALVHLSSLRGLRATNGAQGDLTGDALSAGRGDDRRSRIHGGSDGRDGGGARQQQAAGLEDRDGAAGASKGGAASDGPNIAMFAPVAGGPTSGLSSPVSLDSPDASAPVQLIPAQRLNYTYEAPLPGDPSSLAGPADDEESDQEPDPDADPSAAPPRSPRPPRPVVVGGPPGLVITPAVALAARQAERNVSMTSWVVAAVEIANLTGLEAASAGWKATRAGSALIAKAAGIDPSQVEVAMSANLTLGVRLAGADLGANPRATTRALKRAFAELALGFDGGLISVYPAPPPDPAAAGPKAD</sequence>
<accession>A0A0D2MIY2</accession>